<evidence type="ECO:0000313" key="3">
    <source>
        <dbReference type="EMBL" id="KRM34823.1"/>
    </source>
</evidence>
<dbReference type="Gene3D" id="3.60.21.10">
    <property type="match status" value="1"/>
</dbReference>
<dbReference type="PATRIC" id="fig|1423734.3.peg.1984"/>
<organism evidence="3 4">
    <name type="scientific">Agrilactobacillus composti DSM 18527 = JCM 14202</name>
    <dbReference type="NCBI Taxonomy" id="1423734"/>
    <lineage>
        <taxon>Bacteria</taxon>
        <taxon>Bacillati</taxon>
        <taxon>Bacillota</taxon>
        <taxon>Bacilli</taxon>
        <taxon>Lactobacillales</taxon>
        <taxon>Lactobacillaceae</taxon>
        <taxon>Agrilactobacillus</taxon>
    </lineage>
</organism>
<evidence type="ECO:0000259" key="2">
    <source>
        <dbReference type="Pfam" id="PF12850"/>
    </source>
</evidence>
<dbReference type="Proteomes" id="UP000051236">
    <property type="component" value="Unassembled WGS sequence"/>
</dbReference>
<dbReference type="InterPro" id="IPR029052">
    <property type="entry name" value="Metallo-depent_PP-like"/>
</dbReference>
<dbReference type="STRING" id="1423734.FC83_GL001960"/>
<dbReference type="AlphaFoldDB" id="A0A0R1XXB7"/>
<keyword evidence="4" id="KW-1185">Reference proteome</keyword>
<feature type="domain" description="Calcineurin-like phosphoesterase" evidence="2">
    <location>
        <begin position="11"/>
        <end position="216"/>
    </location>
</feature>
<reference evidence="3 4" key="1">
    <citation type="journal article" date="2015" name="Genome Announc.">
        <title>Expanding the biotechnology potential of lactobacilli through comparative genomics of 213 strains and associated genera.</title>
        <authorList>
            <person name="Sun Z."/>
            <person name="Harris H.M."/>
            <person name="McCann A."/>
            <person name="Guo C."/>
            <person name="Argimon S."/>
            <person name="Zhang W."/>
            <person name="Yang X."/>
            <person name="Jeffery I.B."/>
            <person name="Cooney J.C."/>
            <person name="Kagawa T.F."/>
            <person name="Liu W."/>
            <person name="Song Y."/>
            <person name="Salvetti E."/>
            <person name="Wrobel A."/>
            <person name="Rasinkangas P."/>
            <person name="Parkhill J."/>
            <person name="Rea M.C."/>
            <person name="O'Sullivan O."/>
            <person name="Ritari J."/>
            <person name="Douillard F.P."/>
            <person name="Paul Ross R."/>
            <person name="Yang R."/>
            <person name="Briner A.E."/>
            <person name="Felis G.E."/>
            <person name="de Vos W.M."/>
            <person name="Barrangou R."/>
            <person name="Klaenhammer T.R."/>
            <person name="Caufield P.W."/>
            <person name="Cui Y."/>
            <person name="Zhang H."/>
            <person name="O'Toole P.W."/>
        </authorList>
    </citation>
    <scope>NUCLEOTIDE SEQUENCE [LARGE SCALE GENOMIC DNA]</scope>
    <source>
        <strain evidence="3 4">DSM 18527</strain>
    </source>
</reference>
<evidence type="ECO:0000256" key="1">
    <source>
        <dbReference type="ARBA" id="ARBA00008950"/>
    </source>
</evidence>
<dbReference type="SUPFAM" id="SSF56300">
    <property type="entry name" value="Metallo-dependent phosphatases"/>
    <property type="match status" value="1"/>
</dbReference>
<dbReference type="EMBL" id="AZGA01000020">
    <property type="protein sequence ID" value="KRM34823.1"/>
    <property type="molecule type" value="Genomic_DNA"/>
</dbReference>
<dbReference type="InterPro" id="IPR011152">
    <property type="entry name" value="Pesterase_MJ0912"/>
</dbReference>
<gene>
    <name evidence="3" type="ORF">FC83_GL001960</name>
</gene>
<dbReference type="InterPro" id="IPR024654">
    <property type="entry name" value="Calcineurin-like_PHP_lpxH"/>
</dbReference>
<comment type="caution">
    <text evidence="3">The sequence shown here is derived from an EMBL/GenBank/DDBJ whole genome shotgun (WGS) entry which is preliminary data.</text>
</comment>
<dbReference type="PIRSF" id="PIRSF000883">
    <property type="entry name" value="Pesterase_MJ0912"/>
    <property type="match status" value="1"/>
</dbReference>
<dbReference type="GO" id="GO:0005737">
    <property type="term" value="C:cytoplasm"/>
    <property type="evidence" value="ECO:0007669"/>
    <property type="project" value="TreeGrafter"/>
</dbReference>
<dbReference type="InterPro" id="IPR050126">
    <property type="entry name" value="Ap4A_hydrolase"/>
</dbReference>
<dbReference type="PANTHER" id="PTHR42850">
    <property type="entry name" value="METALLOPHOSPHOESTERASE"/>
    <property type="match status" value="1"/>
</dbReference>
<proteinExistence type="inferred from homology"/>
<name>A0A0R1XXB7_9LACO</name>
<evidence type="ECO:0000313" key="4">
    <source>
        <dbReference type="Proteomes" id="UP000051236"/>
    </source>
</evidence>
<dbReference type="PANTHER" id="PTHR42850:SF2">
    <property type="entry name" value="BLL5683 PROTEIN"/>
    <property type="match status" value="1"/>
</dbReference>
<dbReference type="GO" id="GO:0016791">
    <property type="term" value="F:phosphatase activity"/>
    <property type="evidence" value="ECO:0007669"/>
    <property type="project" value="TreeGrafter"/>
</dbReference>
<dbReference type="eggNOG" id="COG0639">
    <property type="taxonomic scope" value="Bacteria"/>
</dbReference>
<comment type="similarity">
    <text evidence="1">Belongs to the metallophosphoesterase superfamily. YfcE family.</text>
</comment>
<protein>
    <submittedName>
        <fullName evidence="3">Phosphoesterase-related protein</fullName>
    </submittedName>
</protein>
<sequence length="291" mass="32768">MLERTDFMSERIALLADVHGNATALAAVLADAKAHQATRYWFLGDLILPGPGGSDLFDLLNSVHTDVILNGNWEDSFFSILGGAGVVDNTFDIYFMKICSYVEQRLTPTLIQNMRQHPIATVQHVGPLTIGLSHNLPHKSYGRDLYPEQPQANYDNLFADQQLDIAVFGHIHQQLMRYSSQGQLIINPGAVGQAYDPWTPLSKDHRAEYALLDVADNGVNQVDLRRIPYDVEQELATAKAANLPYYALYEQLRRTGQTYNHDEAALKQANDQFGYRQDAIAFRRSHHLLPY</sequence>
<accession>A0A0R1XXB7</accession>
<dbReference type="Pfam" id="PF12850">
    <property type="entry name" value="Metallophos_2"/>
    <property type="match status" value="1"/>
</dbReference>